<accession>A0A8T0GFS4</accession>
<evidence type="ECO:0000313" key="3">
    <source>
        <dbReference type="Proteomes" id="UP000822688"/>
    </source>
</evidence>
<feature type="region of interest" description="Disordered" evidence="1">
    <location>
        <begin position="17"/>
        <end position="53"/>
    </location>
</feature>
<comment type="caution">
    <text evidence="2">The sequence shown here is derived from an EMBL/GenBank/DDBJ whole genome shotgun (WGS) entry which is preliminary data.</text>
</comment>
<organism evidence="2 3">
    <name type="scientific">Ceratodon purpureus</name>
    <name type="common">Fire moss</name>
    <name type="synonym">Dicranum purpureum</name>
    <dbReference type="NCBI Taxonomy" id="3225"/>
    <lineage>
        <taxon>Eukaryota</taxon>
        <taxon>Viridiplantae</taxon>
        <taxon>Streptophyta</taxon>
        <taxon>Embryophyta</taxon>
        <taxon>Bryophyta</taxon>
        <taxon>Bryophytina</taxon>
        <taxon>Bryopsida</taxon>
        <taxon>Dicranidae</taxon>
        <taxon>Pseudoditrichales</taxon>
        <taxon>Ditrichaceae</taxon>
        <taxon>Ceratodon</taxon>
    </lineage>
</organism>
<reference evidence="2 3" key="1">
    <citation type="submission" date="2020-06" db="EMBL/GenBank/DDBJ databases">
        <title>WGS assembly of Ceratodon purpureus strain R40.</title>
        <authorList>
            <person name="Carey S.B."/>
            <person name="Jenkins J."/>
            <person name="Shu S."/>
            <person name="Lovell J.T."/>
            <person name="Sreedasyam A."/>
            <person name="Maumus F."/>
            <person name="Tiley G.P."/>
            <person name="Fernandez-Pozo N."/>
            <person name="Barry K."/>
            <person name="Chen C."/>
            <person name="Wang M."/>
            <person name="Lipzen A."/>
            <person name="Daum C."/>
            <person name="Saski C.A."/>
            <person name="Payton A.C."/>
            <person name="Mcbreen J.C."/>
            <person name="Conrad R.E."/>
            <person name="Kollar L.M."/>
            <person name="Olsson S."/>
            <person name="Huttunen S."/>
            <person name="Landis J.B."/>
            <person name="Wickett N.J."/>
            <person name="Johnson M.G."/>
            <person name="Rensing S.A."/>
            <person name="Grimwood J."/>
            <person name="Schmutz J."/>
            <person name="Mcdaniel S.F."/>
        </authorList>
    </citation>
    <scope>NUCLEOTIDE SEQUENCE [LARGE SCALE GENOMIC DNA]</scope>
    <source>
        <strain evidence="2 3">R40</strain>
    </source>
</reference>
<evidence type="ECO:0000313" key="2">
    <source>
        <dbReference type="EMBL" id="KAG0557853.1"/>
    </source>
</evidence>
<name>A0A8T0GFS4_CERPU</name>
<dbReference type="Proteomes" id="UP000822688">
    <property type="component" value="Chromosome 11"/>
</dbReference>
<evidence type="ECO:0000256" key="1">
    <source>
        <dbReference type="SAM" id="MobiDB-lite"/>
    </source>
</evidence>
<proteinExistence type="predicted"/>
<dbReference type="EMBL" id="CM026432">
    <property type="protein sequence ID" value="KAG0557853.1"/>
    <property type="molecule type" value="Genomic_DNA"/>
</dbReference>
<keyword evidence="3" id="KW-1185">Reference proteome</keyword>
<gene>
    <name evidence="2" type="ORF">KC19_11G161900</name>
</gene>
<protein>
    <submittedName>
        <fullName evidence="2">Uncharacterized protein</fullName>
    </submittedName>
</protein>
<dbReference type="AlphaFoldDB" id="A0A8T0GFS4"/>
<sequence length="73" mass="8010">MERLASARPWESRRYLFDNQSASKDVGEGADGHVSMSADVSGTRNAKDTSGDLKQQWCKWTWKSKAATGDSSA</sequence>